<sequence length="278" mass="28960">MKSGLAALAAVVLWSSLAALATLLPDIPAFLKTGIGLLIGSLIALPLAKFDLRNLKVSWGTLLLGVYGLFGYHAALFIALQTAPSVQANLVNYLWPLLIVLLAPIFIKSSKLTLRIVLASAIGFIGAAVAVLSGGTTDGGFAIGYLFALVAAVVWATYSLGTKVVTPFPTAVVGLFALAAGLLALASHWLFEKPTSIPMESWPLLIALGVGPLGAAFYFWDYALKNGNPQQVGLLSFLTPLLSTALLVVVSGSTVSYWLLLSAVLIIGGAVLGRQKIS</sequence>
<name>A0A6J6DI24_9ZZZZ</name>
<feature type="transmembrane region" description="Helical" evidence="6">
    <location>
        <begin position="232"/>
        <end position="249"/>
    </location>
</feature>
<gene>
    <name evidence="8" type="ORF">UFOPK1693_00017</name>
</gene>
<evidence type="ECO:0000256" key="4">
    <source>
        <dbReference type="ARBA" id="ARBA00022989"/>
    </source>
</evidence>
<feature type="transmembrane region" description="Helical" evidence="6">
    <location>
        <begin position="29"/>
        <end position="48"/>
    </location>
</feature>
<feature type="transmembrane region" description="Helical" evidence="6">
    <location>
        <begin position="170"/>
        <end position="190"/>
    </location>
</feature>
<dbReference type="InterPro" id="IPR051258">
    <property type="entry name" value="Diverse_Substrate_Transporter"/>
</dbReference>
<dbReference type="GO" id="GO:0005886">
    <property type="term" value="C:plasma membrane"/>
    <property type="evidence" value="ECO:0007669"/>
    <property type="project" value="UniProtKB-SubCell"/>
</dbReference>
<evidence type="ECO:0000256" key="3">
    <source>
        <dbReference type="ARBA" id="ARBA00022692"/>
    </source>
</evidence>
<feature type="transmembrane region" description="Helical" evidence="6">
    <location>
        <begin position="60"/>
        <end position="80"/>
    </location>
</feature>
<feature type="transmembrane region" description="Helical" evidence="6">
    <location>
        <begin position="114"/>
        <end position="133"/>
    </location>
</feature>
<evidence type="ECO:0000256" key="5">
    <source>
        <dbReference type="ARBA" id="ARBA00023136"/>
    </source>
</evidence>
<feature type="transmembrane region" description="Helical" evidence="6">
    <location>
        <begin position="86"/>
        <end position="107"/>
    </location>
</feature>
<proteinExistence type="predicted"/>
<feature type="domain" description="EamA" evidence="7">
    <location>
        <begin position="5"/>
        <end position="131"/>
    </location>
</feature>
<dbReference type="PANTHER" id="PTHR42920:SF5">
    <property type="entry name" value="EAMA DOMAIN-CONTAINING PROTEIN"/>
    <property type="match status" value="1"/>
</dbReference>
<keyword evidence="2" id="KW-1003">Cell membrane</keyword>
<dbReference type="PANTHER" id="PTHR42920">
    <property type="entry name" value="OS03G0707200 PROTEIN-RELATED"/>
    <property type="match status" value="1"/>
</dbReference>
<keyword evidence="4 6" id="KW-1133">Transmembrane helix</keyword>
<keyword evidence="5 6" id="KW-0472">Membrane</keyword>
<dbReference type="InterPro" id="IPR037185">
    <property type="entry name" value="EmrE-like"/>
</dbReference>
<evidence type="ECO:0000313" key="8">
    <source>
        <dbReference type="EMBL" id="CAB4561038.1"/>
    </source>
</evidence>
<evidence type="ECO:0000256" key="2">
    <source>
        <dbReference type="ARBA" id="ARBA00022475"/>
    </source>
</evidence>
<evidence type="ECO:0000256" key="6">
    <source>
        <dbReference type="SAM" id="Phobius"/>
    </source>
</evidence>
<dbReference type="InterPro" id="IPR000620">
    <property type="entry name" value="EamA_dom"/>
</dbReference>
<dbReference type="SUPFAM" id="SSF103481">
    <property type="entry name" value="Multidrug resistance efflux transporter EmrE"/>
    <property type="match status" value="2"/>
</dbReference>
<feature type="domain" description="EamA" evidence="7">
    <location>
        <begin position="143"/>
        <end position="272"/>
    </location>
</feature>
<reference evidence="8" key="1">
    <citation type="submission" date="2020-05" db="EMBL/GenBank/DDBJ databases">
        <authorList>
            <person name="Chiriac C."/>
            <person name="Salcher M."/>
            <person name="Ghai R."/>
            <person name="Kavagutti S V."/>
        </authorList>
    </citation>
    <scope>NUCLEOTIDE SEQUENCE</scope>
</reference>
<comment type="subcellular location">
    <subcellularLocation>
        <location evidence="1">Cell membrane</location>
        <topology evidence="1">Multi-pass membrane protein</topology>
    </subcellularLocation>
</comment>
<dbReference type="Pfam" id="PF00892">
    <property type="entry name" value="EamA"/>
    <property type="match status" value="2"/>
</dbReference>
<evidence type="ECO:0000256" key="1">
    <source>
        <dbReference type="ARBA" id="ARBA00004651"/>
    </source>
</evidence>
<dbReference type="EMBL" id="CAEZTO010000001">
    <property type="protein sequence ID" value="CAB4561038.1"/>
    <property type="molecule type" value="Genomic_DNA"/>
</dbReference>
<organism evidence="8">
    <name type="scientific">freshwater metagenome</name>
    <dbReference type="NCBI Taxonomy" id="449393"/>
    <lineage>
        <taxon>unclassified sequences</taxon>
        <taxon>metagenomes</taxon>
        <taxon>ecological metagenomes</taxon>
    </lineage>
</organism>
<dbReference type="AlphaFoldDB" id="A0A6J6DI24"/>
<evidence type="ECO:0000259" key="7">
    <source>
        <dbReference type="Pfam" id="PF00892"/>
    </source>
</evidence>
<accession>A0A6J6DI24</accession>
<feature type="transmembrane region" description="Helical" evidence="6">
    <location>
        <begin position="202"/>
        <end position="220"/>
    </location>
</feature>
<feature type="transmembrane region" description="Helical" evidence="6">
    <location>
        <begin position="139"/>
        <end position="158"/>
    </location>
</feature>
<feature type="transmembrane region" description="Helical" evidence="6">
    <location>
        <begin position="255"/>
        <end position="273"/>
    </location>
</feature>
<keyword evidence="3 6" id="KW-0812">Transmembrane</keyword>
<protein>
    <submittedName>
        <fullName evidence="8">Unannotated protein</fullName>
    </submittedName>
</protein>